<evidence type="ECO:0000313" key="3">
    <source>
        <dbReference type="Proteomes" id="UP000534306"/>
    </source>
</evidence>
<organism evidence="2 3">
    <name type="scientific">Kribbella sandramycini</name>
    <dbReference type="NCBI Taxonomy" id="60450"/>
    <lineage>
        <taxon>Bacteria</taxon>
        <taxon>Bacillati</taxon>
        <taxon>Actinomycetota</taxon>
        <taxon>Actinomycetes</taxon>
        <taxon>Propionibacteriales</taxon>
        <taxon>Kribbellaceae</taxon>
        <taxon>Kribbella</taxon>
    </lineage>
</organism>
<evidence type="ECO:0000313" key="4">
    <source>
        <dbReference type="Proteomes" id="UP000553957"/>
    </source>
</evidence>
<evidence type="ECO:0000313" key="2">
    <source>
        <dbReference type="EMBL" id="NOL43089.1"/>
    </source>
</evidence>
<name>A0A7Y4L2D6_9ACTN</name>
<reference evidence="2 3" key="1">
    <citation type="submission" date="2020-05" db="EMBL/GenBank/DDBJ databases">
        <title>Genome sequence of Kribbella sandramycini ATCC 39419.</title>
        <authorList>
            <person name="Maclea K.S."/>
            <person name="Fair J.L."/>
        </authorList>
    </citation>
    <scope>NUCLEOTIDE SEQUENCE [LARGE SCALE GENOMIC DNA]</scope>
    <source>
        <strain evidence="2 3">ATCC 39419</strain>
    </source>
</reference>
<accession>A0A7Y4L2D6</accession>
<evidence type="ECO:0008006" key="5">
    <source>
        <dbReference type="Google" id="ProtNLM"/>
    </source>
</evidence>
<dbReference type="EMBL" id="JABJRC010000005">
    <property type="protein sequence ID" value="NOL43089.1"/>
    <property type="molecule type" value="Genomic_DNA"/>
</dbReference>
<dbReference type="SUPFAM" id="SSF101898">
    <property type="entry name" value="NHL repeat"/>
    <property type="match status" value="1"/>
</dbReference>
<reference evidence="1 4" key="2">
    <citation type="submission" date="2020-08" db="EMBL/GenBank/DDBJ databases">
        <title>Sequencing the genomes of 1000 actinobacteria strains.</title>
        <authorList>
            <person name="Klenk H.-P."/>
        </authorList>
    </citation>
    <scope>NUCLEOTIDE SEQUENCE [LARGE SCALE GENOMIC DNA]</scope>
    <source>
        <strain evidence="1 4">DSM 15626</strain>
    </source>
</reference>
<comment type="caution">
    <text evidence="2">The sequence shown here is derived from an EMBL/GenBank/DDBJ whole genome shotgun (WGS) entry which is preliminary data.</text>
</comment>
<keyword evidence="3" id="KW-1185">Reference proteome</keyword>
<proteinExistence type="predicted"/>
<dbReference type="SUPFAM" id="SSF117281">
    <property type="entry name" value="Kelch motif"/>
    <property type="match status" value="1"/>
</dbReference>
<gene>
    <name evidence="1" type="ORF">HNR71_001883</name>
    <name evidence="2" type="ORF">HPO96_22845</name>
</gene>
<sequence>MITALVASFGLLVAPATVGWTEQPKPASGSTFDSISSVGGEMWGVGSSREHGKDWDRTVAARWVNGGWQPTEQPRPYGRLLDVAVGPAGDAWAVGVWGGPNGSAGPLVQRWDGTRWNEIGLPTHPHGVPQSVAVHGDEIWLVGVEGEESKVFVERYNGKSWLPLTDDVLGVPGFASDIAVLAPNDLWVAAFDDGLKHYDGERWTKADLPGPDGAFLNDLAVVGPNDIWAVGHREDPVLFRTPVAYHFDGRRWSEVRMPKQSGQPLAVEMVNGKPFVVGDGWTDDSTAWRWTPTGFVSVPLPSEPTVLFGAAVHNGQFWALGAQPSKLEGVSDAYLATPDE</sequence>
<dbReference type="Proteomes" id="UP000534306">
    <property type="component" value="Unassembled WGS sequence"/>
</dbReference>
<dbReference type="EMBL" id="JACHKF010000001">
    <property type="protein sequence ID" value="MBB6566246.1"/>
    <property type="molecule type" value="Genomic_DNA"/>
</dbReference>
<dbReference type="RefSeq" id="WP_171675721.1">
    <property type="nucleotide sequence ID" value="NZ_BAAAGT010000010.1"/>
</dbReference>
<dbReference type="Proteomes" id="UP000553957">
    <property type="component" value="Unassembled WGS sequence"/>
</dbReference>
<evidence type="ECO:0000313" key="1">
    <source>
        <dbReference type="EMBL" id="MBB6566246.1"/>
    </source>
</evidence>
<dbReference type="InterPro" id="IPR015915">
    <property type="entry name" value="Kelch-typ_b-propeller"/>
</dbReference>
<protein>
    <recommendedName>
        <fullName evidence="5">Galactose oxidase-like protein</fullName>
    </recommendedName>
</protein>
<dbReference type="AlphaFoldDB" id="A0A7Y4L2D6"/>